<dbReference type="Pfam" id="PF13639">
    <property type="entry name" value="zf-RING_2"/>
    <property type="match status" value="1"/>
</dbReference>
<evidence type="ECO:0000313" key="9">
    <source>
        <dbReference type="Proteomes" id="UP000230605"/>
    </source>
</evidence>
<evidence type="ECO:0000313" key="7">
    <source>
        <dbReference type="EMBL" id="PIA90519.1"/>
    </source>
</evidence>
<keyword evidence="2 4" id="KW-0863">Zinc-finger</keyword>
<dbReference type="InterPro" id="IPR001841">
    <property type="entry name" value="Znf_RING"/>
</dbReference>
<sequence>MPSQVEFLAALKATEKATPAPVALQVEESCEPTDLPPAEISRAATVGESQEEEESTCCPICTLPAATMVTTPCSHAFCPDCAEAWFRSSRTCPMCRQELFSGDLAPAPWPPAWLPQDIVWLPVGESEVEDQAARARASLVGREGGRLREILEVDEPERMPVGMSRPTCEHMVPDVGNEEMADFLQNLKLAVFMAVHWFKPRLPPLHENDVNASSQGGQREDENPRRYAEGACSTAWKIVMDSMMKTVAEFIDAETGELWHVHEYGEDALARLRKRLHGNWKDAWAELHVRSQPSVASRKQKRAKAKGKNAKPVFEWPRYSDGYESVIMLTTPAPEDPQAAQDEGQNHHQHQERVGRFASQHSMTPGMRQVSRQFAQDLHDVVEYVIGVTTEFFVHEKPAYATKCECASDSVHGDGADGEQDGDEDSDEDWYSDDESDVGLGGDD</sequence>
<dbReference type="PROSITE" id="PS00518">
    <property type="entry name" value="ZF_RING_1"/>
    <property type="match status" value="1"/>
</dbReference>
<dbReference type="PROSITE" id="PS50089">
    <property type="entry name" value="ZF_RING_2"/>
    <property type="match status" value="1"/>
</dbReference>
<feature type="region of interest" description="Disordered" evidence="5">
    <location>
        <begin position="334"/>
        <end position="354"/>
    </location>
</feature>
<feature type="domain" description="RING-type" evidence="6">
    <location>
        <begin position="58"/>
        <end position="96"/>
    </location>
</feature>
<reference evidence="7 9" key="1">
    <citation type="submission" date="2015-10" db="EMBL/GenBank/DDBJ databases">
        <title>The cercosporin biosynthetic gene cluster was horizontally transferred to several fungal lineages and shown to be expanded in Cercospora beticola based on microsynteny with recipient genomes.</title>
        <authorList>
            <person name="De Jonge R."/>
            <person name="Ebert M.K."/>
            <person name="Suttle J.C."/>
            <person name="Jurick Ii W.M."/>
            <person name="Secor G.A."/>
            <person name="Thomma B.P."/>
            <person name="Van De Peer Y."/>
            <person name="Bolton M.D."/>
        </authorList>
    </citation>
    <scope>NUCLEOTIDE SEQUENCE [LARGE SCALE GENOMIC DNA]</scope>
    <source>
        <strain evidence="7 9">09-40</strain>
    </source>
</reference>
<protein>
    <recommendedName>
        <fullName evidence="6">RING-type domain-containing protein</fullName>
    </recommendedName>
</protein>
<proteinExistence type="predicted"/>
<dbReference type="InterPro" id="IPR017907">
    <property type="entry name" value="Znf_RING_CS"/>
</dbReference>
<feature type="compositionally biased region" description="Acidic residues" evidence="5">
    <location>
        <begin position="416"/>
        <end position="444"/>
    </location>
</feature>
<dbReference type="AlphaFoldDB" id="A0A2G5HDB9"/>
<gene>
    <name evidence="7" type="ORF">CB0940_11046</name>
    <name evidence="8" type="ORF">RHO25_012537</name>
</gene>
<evidence type="ECO:0000313" key="10">
    <source>
        <dbReference type="Proteomes" id="UP001302367"/>
    </source>
</evidence>
<keyword evidence="3" id="KW-0862">Zinc</keyword>
<evidence type="ECO:0000313" key="8">
    <source>
        <dbReference type="EMBL" id="WPB07873.1"/>
    </source>
</evidence>
<feature type="region of interest" description="Disordered" evidence="5">
    <location>
        <begin position="406"/>
        <end position="444"/>
    </location>
</feature>
<accession>A0A2G5HDB9</accession>
<dbReference type="GO" id="GO:0008270">
    <property type="term" value="F:zinc ion binding"/>
    <property type="evidence" value="ECO:0007669"/>
    <property type="project" value="UniProtKB-KW"/>
</dbReference>
<dbReference type="OrthoDB" id="7759664at2759"/>
<organism evidence="7 9">
    <name type="scientific">Cercospora beticola</name>
    <name type="common">Sugarbeet leaf spot fungus</name>
    <dbReference type="NCBI Taxonomy" id="122368"/>
    <lineage>
        <taxon>Eukaryota</taxon>
        <taxon>Fungi</taxon>
        <taxon>Dikarya</taxon>
        <taxon>Ascomycota</taxon>
        <taxon>Pezizomycotina</taxon>
        <taxon>Dothideomycetes</taxon>
        <taxon>Dothideomycetidae</taxon>
        <taxon>Mycosphaerellales</taxon>
        <taxon>Mycosphaerellaceae</taxon>
        <taxon>Cercospora</taxon>
    </lineage>
</organism>
<dbReference type="InterPro" id="IPR013083">
    <property type="entry name" value="Znf_RING/FYVE/PHD"/>
</dbReference>
<evidence type="ECO:0000256" key="5">
    <source>
        <dbReference type="SAM" id="MobiDB-lite"/>
    </source>
</evidence>
<reference evidence="8 10" key="2">
    <citation type="submission" date="2023-09" db="EMBL/GenBank/DDBJ databases">
        <title>Complete-Gapless Cercospora beticola genome.</title>
        <authorList>
            <person name="Wyatt N.A."/>
            <person name="Spanner R.E."/>
            <person name="Bolton M.D."/>
        </authorList>
    </citation>
    <scope>NUCLEOTIDE SEQUENCE [LARGE SCALE GENOMIC DNA]</scope>
    <source>
        <strain evidence="8">Cb09-40</strain>
    </source>
</reference>
<evidence type="ECO:0000256" key="2">
    <source>
        <dbReference type="ARBA" id="ARBA00022771"/>
    </source>
</evidence>
<dbReference type="SMART" id="SM00184">
    <property type="entry name" value="RING"/>
    <property type="match status" value="1"/>
</dbReference>
<dbReference type="SUPFAM" id="SSF57850">
    <property type="entry name" value="RING/U-box"/>
    <property type="match status" value="1"/>
</dbReference>
<evidence type="ECO:0000256" key="1">
    <source>
        <dbReference type="ARBA" id="ARBA00022723"/>
    </source>
</evidence>
<feature type="compositionally biased region" description="Basic and acidic residues" evidence="5">
    <location>
        <begin position="344"/>
        <end position="354"/>
    </location>
</feature>
<dbReference type="Proteomes" id="UP000230605">
    <property type="component" value="Chromosome 9"/>
</dbReference>
<evidence type="ECO:0000256" key="3">
    <source>
        <dbReference type="ARBA" id="ARBA00022833"/>
    </source>
</evidence>
<dbReference type="PANTHER" id="PTHR15315:SF26">
    <property type="entry name" value="E3 UBIQUITIN-PROTEIN LIGASE NRDP1"/>
    <property type="match status" value="1"/>
</dbReference>
<keyword evidence="1" id="KW-0479">Metal-binding</keyword>
<feature type="region of interest" description="Disordered" evidence="5">
    <location>
        <begin position="206"/>
        <end position="226"/>
    </location>
</feature>
<dbReference type="Proteomes" id="UP001302367">
    <property type="component" value="Chromosome 9"/>
</dbReference>
<name>A0A2G5HDB9_CERBT</name>
<evidence type="ECO:0000259" key="6">
    <source>
        <dbReference type="PROSITE" id="PS50089"/>
    </source>
</evidence>
<keyword evidence="10" id="KW-1185">Reference proteome</keyword>
<dbReference type="EMBL" id="CP134192">
    <property type="protein sequence ID" value="WPB07873.1"/>
    <property type="molecule type" value="Genomic_DNA"/>
</dbReference>
<dbReference type="PANTHER" id="PTHR15315">
    <property type="entry name" value="RING FINGER PROTEIN 41, 151"/>
    <property type="match status" value="1"/>
</dbReference>
<evidence type="ECO:0000256" key="4">
    <source>
        <dbReference type="PROSITE-ProRule" id="PRU00175"/>
    </source>
</evidence>
<dbReference type="EMBL" id="LKMD01000107">
    <property type="protein sequence ID" value="PIA90519.1"/>
    <property type="molecule type" value="Genomic_DNA"/>
</dbReference>
<dbReference type="Gene3D" id="3.30.40.10">
    <property type="entry name" value="Zinc/RING finger domain, C3HC4 (zinc finger)"/>
    <property type="match status" value="1"/>
</dbReference>